<dbReference type="OrthoDB" id="4930823at2"/>
<keyword evidence="3" id="KW-1185">Reference proteome</keyword>
<proteinExistence type="predicted"/>
<dbReference type="Proteomes" id="UP000273807">
    <property type="component" value="Unassembled WGS sequence"/>
</dbReference>
<evidence type="ECO:0000313" key="3">
    <source>
        <dbReference type="Proteomes" id="UP000273807"/>
    </source>
</evidence>
<feature type="region of interest" description="Disordered" evidence="1">
    <location>
        <begin position="46"/>
        <end position="66"/>
    </location>
</feature>
<evidence type="ECO:0000313" key="2">
    <source>
        <dbReference type="EMBL" id="RNL53294.1"/>
    </source>
</evidence>
<dbReference type="EMBL" id="RBED01000106">
    <property type="protein sequence ID" value="RNL53294.1"/>
    <property type="molecule type" value="Genomic_DNA"/>
</dbReference>
<evidence type="ECO:0000256" key="1">
    <source>
        <dbReference type="SAM" id="MobiDB-lite"/>
    </source>
</evidence>
<name>A0A3N0BV40_9MICC</name>
<accession>A0A3N0BV40</accession>
<organism evidence="2 3">
    <name type="scientific">Arthrobacter oryzae</name>
    <dbReference type="NCBI Taxonomy" id="409290"/>
    <lineage>
        <taxon>Bacteria</taxon>
        <taxon>Bacillati</taxon>
        <taxon>Actinomycetota</taxon>
        <taxon>Actinomycetes</taxon>
        <taxon>Micrococcales</taxon>
        <taxon>Micrococcaceae</taxon>
        <taxon>Arthrobacter</taxon>
    </lineage>
</organism>
<comment type="caution">
    <text evidence="2">The sequence shown here is derived from an EMBL/GenBank/DDBJ whole genome shotgun (WGS) entry which is preliminary data.</text>
</comment>
<reference evidence="2 3" key="1">
    <citation type="submission" date="2018-10" db="EMBL/GenBank/DDBJ databases">
        <title>Genome sequencing of Arthrobacter oryzae TNB02.</title>
        <authorList>
            <person name="Cho Y.-J."/>
            <person name="Cho A."/>
            <person name="Kim O.-S."/>
        </authorList>
    </citation>
    <scope>NUCLEOTIDE SEQUENCE [LARGE SCALE GENOMIC DNA]</scope>
    <source>
        <strain evidence="2 3">TNB02</strain>
    </source>
</reference>
<dbReference type="RefSeq" id="WP_123255744.1">
    <property type="nucleotide sequence ID" value="NZ_RBED01000106.1"/>
</dbReference>
<protein>
    <submittedName>
        <fullName evidence="2">Uncharacterized protein</fullName>
    </submittedName>
</protein>
<dbReference type="AlphaFoldDB" id="A0A3N0BV40"/>
<sequence length="270" mass="27584">MVTGGAAAAVTLLAGTTYLMGGDAEPRLDDAQAALFSRQAATPGPLTSAQGLEIASGPAGGWTMGGRPDFTPAGALTAGQLSVLRSLGWTCPDLRELGFHVIWARSAVVSGANLVELRLTDGRHFATVLEQHATPVPHATGTATLQQPPGSLLSAALPPENILTGHTAAADGFVAAEPGDFLPAGPSRIPVPDGLLWVNAAAPYQAIYRTDTAIFTYVSDLSADKADDAIAALMESPVSGATGTEEPDAGADIPVRMERGLGRLLGLLFP</sequence>
<gene>
    <name evidence="2" type="ORF">D7003_12390</name>
</gene>